<dbReference type="Pfam" id="PF00892">
    <property type="entry name" value="EamA"/>
    <property type="match status" value="2"/>
</dbReference>
<keyword evidence="4 6" id="KW-1133">Transmembrane helix</keyword>
<accession>A0ABW4E4F2</accession>
<evidence type="ECO:0000256" key="2">
    <source>
        <dbReference type="ARBA" id="ARBA00007362"/>
    </source>
</evidence>
<dbReference type="InterPro" id="IPR050638">
    <property type="entry name" value="AA-Vitamin_Transporters"/>
</dbReference>
<keyword evidence="9" id="KW-1185">Reference proteome</keyword>
<comment type="similarity">
    <text evidence="2">Belongs to the EamA transporter family.</text>
</comment>
<evidence type="ECO:0000313" key="9">
    <source>
        <dbReference type="Proteomes" id="UP001597252"/>
    </source>
</evidence>
<evidence type="ECO:0000256" key="3">
    <source>
        <dbReference type="ARBA" id="ARBA00022692"/>
    </source>
</evidence>
<evidence type="ECO:0000256" key="5">
    <source>
        <dbReference type="ARBA" id="ARBA00023136"/>
    </source>
</evidence>
<feature type="transmembrane region" description="Helical" evidence="6">
    <location>
        <begin position="188"/>
        <end position="209"/>
    </location>
</feature>
<feature type="transmembrane region" description="Helical" evidence="6">
    <location>
        <begin position="38"/>
        <end position="56"/>
    </location>
</feature>
<comment type="caution">
    <text evidence="8">The sequence shown here is derived from an EMBL/GenBank/DDBJ whole genome shotgun (WGS) entry which is preliminary data.</text>
</comment>
<feature type="transmembrane region" description="Helical" evidence="6">
    <location>
        <begin position="276"/>
        <end position="293"/>
    </location>
</feature>
<dbReference type="PANTHER" id="PTHR32322:SF2">
    <property type="entry name" value="EAMA DOMAIN-CONTAINING PROTEIN"/>
    <property type="match status" value="1"/>
</dbReference>
<dbReference type="InterPro" id="IPR000620">
    <property type="entry name" value="EamA_dom"/>
</dbReference>
<keyword evidence="5 6" id="KW-0472">Membrane</keyword>
<dbReference type="RefSeq" id="WP_125753627.1">
    <property type="nucleotide sequence ID" value="NZ_JBHTON010000015.1"/>
</dbReference>
<feature type="transmembrane region" description="Helical" evidence="6">
    <location>
        <begin position="215"/>
        <end position="236"/>
    </location>
</feature>
<feature type="transmembrane region" description="Helical" evidence="6">
    <location>
        <begin position="100"/>
        <end position="119"/>
    </location>
</feature>
<sequence length="306" mass="33360">MTGKQKGLACAILGPVLWGVSGNIAQWLFDDCHLRPDWLVAVRLLAAGALLMGWCLATRRQETLQLVHQPRRLRQALAFGVFGILVSQFTYFAGVAASNAPTITVLQYLGPLFIVLYLAVKHWRWPSRIDVLSLIVAFVGIILLVTHGHLGSLALSPAGIFWGIGAGLGAALYTLLPVQLLKVVEPQIVIAWAMLFAGVLLSPLIFLLAPPSLTLPIVLGIVYVTVFGTLFAYLLYLQSLKYLQPTMVGMLNVFEPLTATVVAVLCFHSYFGGAEIIGGLLVLSTSFIQVWPTRHMLTANKRHAHN</sequence>
<evidence type="ECO:0000259" key="7">
    <source>
        <dbReference type="Pfam" id="PF00892"/>
    </source>
</evidence>
<feature type="transmembrane region" description="Helical" evidence="6">
    <location>
        <begin position="248"/>
        <end position="270"/>
    </location>
</feature>
<dbReference type="EMBL" id="JBHTON010000015">
    <property type="protein sequence ID" value="MFD1484760.1"/>
    <property type="molecule type" value="Genomic_DNA"/>
</dbReference>
<proteinExistence type="inferred from homology"/>
<feature type="transmembrane region" description="Helical" evidence="6">
    <location>
        <begin position="131"/>
        <end position="150"/>
    </location>
</feature>
<evidence type="ECO:0000256" key="1">
    <source>
        <dbReference type="ARBA" id="ARBA00004127"/>
    </source>
</evidence>
<comment type="subcellular location">
    <subcellularLocation>
        <location evidence="1">Endomembrane system</location>
        <topology evidence="1">Multi-pass membrane protein</topology>
    </subcellularLocation>
</comment>
<dbReference type="SUPFAM" id="SSF103481">
    <property type="entry name" value="Multidrug resistance efflux transporter EmrE"/>
    <property type="match status" value="2"/>
</dbReference>
<feature type="transmembrane region" description="Helical" evidence="6">
    <location>
        <begin position="76"/>
        <end position="94"/>
    </location>
</feature>
<keyword evidence="3 6" id="KW-0812">Transmembrane</keyword>
<evidence type="ECO:0000256" key="6">
    <source>
        <dbReference type="SAM" id="Phobius"/>
    </source>
</evidence>
<dbReference type="InterPro" id="IPR037185">
    <property type="entry name" value="EmrE-like"/>
</dbReference>
<feature type="transmembrane region" description="Helical" evidence="6">
    <location>
        <begin position="156"/>
        <end position="176"/>
    </location>
</feature>
<reference evidence="9" key="1">
    <citation type="journal article" date="2019" name="Int. J. Syst. Evol. Microbiol.">
        <title>The Global Catalogue of Microorganisms (GCM) 10K type strain sequencing project: providing services to taxonomists for standard genome sequencing and annotation.</title>
        <authorList>
            <consortium name="The Broad Institute Genomics Platform"/>
            <consortium name="The Broad Institute Genome Sequencing Center for Infectious Disease"/>
            <person name="Wu L."/>
            <person name="Ma J."/>
        </authorList>
    </citation>
    <scope>NUCLEOTIDE SEQUENCE [LARGE SCALE GENOMIC DNA]</scope>
    <source>
        <strain evidence="9">CCM 8903</strain>
    </source>
</reference>
<dbReference type="Proteomes" id="UP001597252">
    <property type="component" value="Unassembled WGS sequence"/>
</dbReference>
<evidence type="ECO:0000313" key="8">
    <source>
        <dbReference type="EMBL" id="MFD1484760.1"/>
    </source>
</evidence>
<organism evidence="8 9">
    <name type="scientific">Lacticaseibacillus baoqingensis</name>
    <dbReference type="NCBI Taxonomy" id="2486013"/>
    <lineage>
        <taxon>Bacteria</taxon>
        <taxon>Bacillati</taxon>
        <taxon>Bacillota</taxon>
        <taxon>Bacilli</taxon>
        <taxon>Lactobacillales</taxon>
        <taxon>Lactobacillaceae</taxon>
        <taxon>Lacticaseibacillus</taxon>
    </lineage>
</organism>
<name>A0ABW4E4F2_9LACO</name>
<feature type="domain" description="EamA" evidence="7">
    <location>
        <begin position="6"/>
        <end position="145"/>
    </location>
</feature>
<gene>
    <name evidence="8" type="ORF">ACFQ5J_05905</name>
</gene>
<feature type="domain" description="EamA" evidence="7">
    <location>
        <begin position="158"/>
        <end position="287"/>
    </location>
</feature>
<protein>
    <submittedName>
        <fullName evidence="8">DMT family transporter</fullName>
    </submittedName>
</protein>
<dbReference type="PANTHER" id="PTHR32322">
    <property type="entry name" value="INNER MEMBRANE TRANSPORTER"/>
    <property type="match status" value="1"/>
</dbReference>
<evidence type="ECO:0000256" key="4">
    <source>
        <dbReference type="ARBA" id="ARBA00022989"/>
    </source>
</evidence>